<dbReference type="InterPro" id="IPR036527">
    <property type="entry name" value="SCP2_sterol-bd_dom_sf"/>
</dbReference>
<dbReference type="Proteomes" id="UP000522688">
    <property type="component" value="Unassembled WGS sequence"/>
</dbReference>
<evidence type="ECO:0000256" key="2">
    <source>
        <dbReference type="ARBA" id="ARBA00023315"/>
    </source>
</evidence>
<comment type="subunit">
    <text evidence="3">Homohexamer; trimer of dimers.</text>
</comment>
<feature type="active site" description="Proton donor" evidence="3">
    <location>
        <position position="154"/>
    </location>
</feature>
<evidence type="ECO:0000313" key="8">
    <source>
        <dbReference type="Proteomes" id="UP000321154"/>
    </source>
</evidence>
<evidence type="ECO:0000259" key="5">
    <source>
        <dbReference type="Pfam" id="PF17668"/>
    </source>
</evidence>
<dbReference type="EMBL" id="JACGWW010000003">
    <property type="protein sequence ID" value="MBA8814058.1"/>
    <property type="molecule type" value="Genomic_DNA"/>
</dbReference>
<feature type="domain" description="Eis-like acetyltransferase" evidence="5">
    <location>
        <begin position="211"/>
        <end position="319"/>
    </location>
</feature>
<evidence type="ECO:0000313" key="7">
    <source>
        <dbReference type="EMBL" id="MBA8814058.1"/>
    </source>
</evidence>
<feature type="binding site" evidence="3">
    <location>
        <begin position="121"/>
        <end position="126"/>
    </location>
    <ligand>
        <name>acetyl-CoA</name>
        <dbReference type="ChEBI" id="CHEBI:57288"/>
    </ligand>
</feature>
<evidence type="ECO:0000259" key="4">
    <source>
        <dbReference type="Pfam" id="PF13530"/>
    </source>
</evidence>
<reference evidence="7 9" key="2">
    <citation type="submission" date="2020-07" db="EMBL/GenBank/DDBJ databases">
        <title>Sequencing the genomes of 1000 actinobacteria strains.</title>
        <authorList>
            <person name="Klenk H.-P."/>
        </authorList>
    </citation>
    <scope>NUCLEOTIDE SEQUENCE [LARGE SCALE GENOMIC DNA]</scope>
    <source>
        <strain evidence="7 9">DSM 10309</strain>
    </source>
</reference>
<dbReference type="PANTHER" id="PTHR37817">
    <property type="entry name" value="N-ACETYLTRANSFERASE EIS"/>
    <property type="match status" value="1"/>
</dbReference>
<dbReference type="InterPro" id="IPR041380">
    <property type="entry name" value="Acetyltransf_17"/>
</dbReference>
<feature type="active site" description="Proton acceptor; via carboxylate" evidence="3">
    <location>
        <position position="436"/>
    </location>
</feature>
<evidence type="ECO:0000313" key="9">
    <source>
        <dbReference type="Proteomes" id="UP000522688"/>
    </source>
</evidence>
<feature type="domain" description="Enhanced intracellular survival protein" evidence="4">
    <location>
        <begin position="334"/>
        <end position="429"/>
    </location>
</feature>
<dbReference type="InterPro" id="IPR022902">
    <property type="entry name" value="NAcTrfase_Eis"/>
</dbReference>
<protein>
    <submittedName>
        <fullName evidence="7">Putative acetyltransferase</fullName>
    </submittedName>
    <submittedName>
        <fullName evidence="6">UPF0256 protein</fullName>
    </submittedName>
</protein>
<evidence type="ECO:0000256" key="1">
    <source>
        <dbReference type="ARBA" id="ARBA00022679"/>
    </source>
</evidence>
<dbReference type="InterPro" id="IPR025559">
    <property type="entry name" value="Eis_dom"/>
</dbReference>
<keyword evidence="2 3" id="KW-0012">Acyltransferase</keyword>
<dbReference type="AlphaFoldDB" id="A0A7W3JJM0"/>
<feature type="binding site" evidence="3">
    <location>
        <begin position="149"/>
        <end position="150"/>
    </location>
    <ligand>
        <name>acetyl-CoA</name>
        <dbReference type="ChEBI" id="CHEBI:57288"/>
    </ligand>
</feature>
<dbReference type="InterPro" id="IPR051554">
    <property type="entry name" value="Acetyltransferase_Eis"/>
</dbReference>
<dbReference type="EMBL" id="BJUV01000007">
    <property type="protein sequence ID" value="GEK82650.1"/>
    <property type="molecule type" value="Genomic_DNA"/>
</dbReference>
<feature type="binding site" evidence="3">
    <location>
        <begin position="113"/>
        <end position="115"/>
    </location>
    <ligand>
        <name>acetyl-CoA</name>
        <dbReference type="ChEBI" id="CHEBI:57288"/>
    </ligand>
</feature>
<accession>A0A7W3JJM0</accession>
<dbReference type="InterPro" id="IPR016181">
    <property type="entry name" value="Acyl_CoA_acyltransferase"/>
</dbReference>
<dbReference type="SUPFAM" id="SSF55729">
    <property type="entry name" value="Acyl-CoA N-acyltransferases (Nat)"/>
    <property type="match status" value="1"/>
</dbReference>
<dbReference type="GO" id="GO:0034069">
    <property type="term" value="F:aminoglycoside N-acetyltransferase activity"/>
    <property type="evidence" value="ECO:0007669"/>
    <property type="project" value="TreeGrafter"/>
</dbReference>
<organism evidence="7 9">
    <name type="scientific">Frigoribacterium faeni</name>
    <dbReference type="NCBI Taxonomy" id="145483"/>
    <lineage>
        <taxon>Bacteria</taxon>
        <taxon>Bacillati</taxon>
        <taxon>Actinomycetota</taxon>
        <taxon>Actinomycetes</taxon>
        <taxon>Micrococcales</taxon>
        <taxon>Microbacteriaceae</taxon>
        <taxon>Frigoribacterium</taxon>
    </lineage>
</organism>
<dbReference type="RefSeq" id="WP_167627288.1">
    <property type="nucleotide sequence ID" value="NZ_BAAAHR010000006.1"/>
</dbReference>
<dbReference type="Gene3D" id="3.40.630.30">
    <property type="match status" value="2"/>
</dbReference>
<dbReference type="Pfam" id="PF13530">
    <property type="entry name" value="SCP2_2"/>
    <property type="match status" value="1"/>
</dbReference>
<dbReference type="Gene3D" id="3.30.1050.10">
    <property type="entry name" value="SCP2 sterol-binding domain"/>
    <property type="match status" value="1"/>
</dbReference>
<reference evidence="6 8" key="1">
    <citation type="submission" date="2019-07" db="EMBL/GenBank/DDBJ databases">
        <title>Whole genome shotgun sequence of Frigoribacterium faeni NBRC 103066.</title>
        <authorList>
            <person name="Hosoyama A."/>
            <person name="Uohara A."/>
            <person name="Ohji S."/>
            <person name="Ichikawa N."/>
        </authorList>
    </citation>
    <scope>NUCLEOTIDE SEQUENCE [LARGE SCALE GENOMIC DNA]</scope>
    <source>
        <strain evidence="6 8">NBRC 103066</strain>
    </source>
</reference>
<keyword evidence="8" id="KW-1185">Reference proteome</keyword>
<comment type="caution">
    <text evidence="7">The sequence shown here is derived from an EMBL/GenBank/DDBJ whole genome shotgun (WGS) entry which is preliminary data.</text>
</comment>
<dbReference type="PANTHER" id="PTHR37817:SF1">
    <property type="entry name" value="N-ACETYLTRANSFERASE EIS"/>
    <property type="match status" value="1"/>
</dbReference>
<dbReference type="GO" id="GO:0030649">
    <property type="term" value="P:aminoglycoside antibiotic catabolic process"/>
    <property type="evidence" value="ECO:0007669"/>
    <property type="project" value="TreeGrafter"/>
</dbReference>
<proteinExistence type="inferred from homology"/>
<name>A0A7W3JJM0_9MICO</name>
<dbReference type="Pfam" id="PF17668">
    <property type="entry name" value="Acetyltransf_17"/>
    <property type="match status" value="1"/>
</dbReference>
<comment type="similarity">
    <text evidence="3">Belongs to the acetyltransferase Eis family.</text>
</comment>
<dbReference type="SUPFAM" id="SSF55718">
    <property type="entry name" value="SCP-like"/>
    <property type="match status" value="1"/>
</dbReference>
<dbReference type="Proteomes" id="UP000321154">
    <property type="component" value="Unassembled WGS sequence"/>
</dbReference>
<evidence type="ECO:0000313" key="6">
    <source>
        <dbReference type="EMBL" id="GEK82650.1"/>
    </source>
</evidence>
<gene>
    <name evidence="7" type="ORF">FB463_002324</name>
    <name evidence="6" type="ORF">FFA01_09590</name>
</gene>
<keyword evidence="1 3" id="KW-0808">Transferase</keyword>
<evidence type="ECO:0000256" key="3">
    <source>
        <dbReference type="HAMAP-Rule" id="MF_01812"/>
    </source>
</evidence>
<dbReference type="HAMAP" id="MF_01812">
    <property type="entry name" value="Eis"/>
    <property type="match status" value="1"/>
</dbReference>
<dbReference type="Pfam" id="PF13527">
    <property type="entry name" value="Acetyltransf_9"/>
    <property type="match status" value="1"/>
</dbReference>
<sequence>MTAFDDDYDIRTFPAALGPDSTEAEPRADEATGAWVSAEALGFHETALDAAAVGRTARRLVADGRTETGVHLREPRDGSLEADGFPVATFESFVKTVNVGGGRLLDAHLISGVTVQPTHRRKGILRRMMTDDLARAASGGLAVAALTASEGSIYRRFGFGVGVRERTIEIDPRRASGLISEPEGTTELVSRATLVDLAPAVFARFHARTPGSIDRHEGAWNRMLGRERPDGTPDPAVRGAVHRDSAGAVDGYVSYRVEGSDEAHTLVVLDLVAATDVAYLGLWQLLLSIDLIASVRYADAPQHDPLSHALVNGRALRVTHDEDHVWFRVLDTVAALQARPWSADGVVTIAVGDALGHAAGTFRVTSEGGSATVKRAAVRRADVELDVATLGSLWLGGVDPVTLAAAGLVRERRKGAVQTLRAMLAPDRPLHSITGF</sequence>